<dbReference type="RefSeq" id="XP_003336660.2">
    <property type="nucleotide sequence ID" value="XM_003336612.2"/>
</dbReference>
<dbReference type="SUPFAM" id="SSF53850">
    <property type="entry name" value="Periplasmic binding protein-like II"/>
    <property type="match status" value="1"/>
</dbReference>
<dbReference type="VEuPathDB" id="FungiDB:PGTG_18456"/>
<dbReference type="InParanoid" id="E3L6R6"/>
<organism evidence="7 8">
    <name type="scientific">Puccinia graminis f. sp. tritici (strain CRL 75-36-700-3 / race SCCL)</name>
    <name type="common">Black stem rust fungus</name>
    <dbReference type="NCBI Taxonomy" id="418459"/>
    <lineage>
        <taxon>Eukaryota</taxon>
        <taxon>Fungi</taxon>
        <taxon>Dikarya</taxon>
        <taxon>Basidiomycota</taxon>
        <taxon>Pucciniomycotina</taxon>
        <taxon>Pucciniomycetes</taxon>
        <taxon>Pucciniales</taxon>
        <taxon>Pucciniaceae</taxon>
        <taxon>Puccinia</taxon>
    </lineage>
</organism>
<evidence type="ECO:0000256" key="3">
    <source>
        <dbReference type="ARBA" id="ARBA00023222"/>
    </source>
</evidence>
<evidence type="ECO:0000256" key="4">
    <source>
        <dbReference type="ARBA" id="ARBA00023239"/>
    </source>
</evidence>
<keyword evidence="1" id="KW-0028">Amino-acid biosynthesis</keyword>
<dbReference type="EMBL" id="DS178361">
    <property type="protein sequence ID" value="EFP92241.2"/>
    <property type="molecule type" value="Genomic_DNA"/>
</dbReference>
<dbReference type="AlphaFoldDB" id="E3L6R6"/>
<dbReference type="PROSITE" id="PS51171">
    <property type="entry name" value="PREPHENATE_DEHYDR_3"/>
    <property type="match status" value="1"/>
</dbReference>
<evidence type="ECO:0000256" key="1">
    <source>
        <dbReference type="ARBA" id="ARBA00022605"/>
    </source>
</evidence>
<dbReference type="Gene3D" id="3.40.190.10">
    <property type="entry name" value="Periplasmic binding protein-like II"/>
    <property type="match status" value="2"/>
</dbReference>
<sequence>MIFFINFYCAGDIYNKSLNLQPTPPDSAHFLPHSSEMTLVKLPGSTAGSESNRRARVAFLGPIGTYSHEVTRKRFDGPAYALVPYETIHDAVHALLPSPDDHTRASWAVVPIENSYFGPVVETRQVLSEPQVIRYTHTLDERIHLKVQHCLIGRKPSHISPSSSSSSSSPGTLPPIRIIYSHAQALGQCQQYLATHYPDVETRATSSTAEAATLVANDSSRSSLAICAASCVEYFPLLEVLDANIQDAGQDNITTFIVLGSKD</sequence>
<dbReference type="FunCoup" id="E3L6R6">
    <property type="interactions" value="294"/>
</dbReference>
<proteinExistence type="predicted"/>
<evidence type="ECO:0000256" key="5">
    <source>
        <dbReference type="ARBA" id="ARBA00029440"/>
    </source>
</evidence>
<evidence type="ECO:0000313" key="7">
    <source>
        <dbReference type="EMBL" id="EFP92241.2"/>
    </source>
</evidence>
<dbReference type="GO" id="GO:0009094">
    <property type="term" value="P:L-phenylalanine biosynthetic process"/>
    <property type="evidence" value="ECO:0007669"/>
    <property type="project" value="UniProtKB-KW"/>
</dbReference>
<reference evidence="8" key="2">
    <citation type="journal article" date="2011" name="Proc. Natl. Acad. Sci. U.S.A.">
        <title>Obligate biotrophy features unraveled by the genomic analysis of rust fungi.</title>
        <authorList>
            <person name="Duplessis S."/>
            <person name="Cuomo C.A."/>
            <person name="Lin Y.-C."/>
            <person name="Aerts A."/>
            <person name="Tisserant E."/>
            <person name="Veneault-Fourrey C."/>
            <person name="Joly D.L."/>
            <person name="Hacquard S."/>
            <person name="Amselem J."/>
            <person name="Cantarel B.L."/>
            <person name="Chiu R."/>
            <person name="Coutinho P.M."/>
            <person name="Feau N."/>
            <person name="Field M."/>
            <person name="Frey P."/>
            <person name="Gelhaye E."/>
            <person name="Goldberg J."/>
            <person name="Grabherr M.G."/>
            <person name="Kodira C.D."/>
            <person name="Kohler A."/>
            <person name="Kuees U."/>
            <person name="Lindquist E.A."/>
            <person name="Lucas S.M."/>
            <person name="Mago R."/>
            <person name="Mauceli E."/>
            <person name="Morin E."/>
            <person name="Murat C."/>
            <person name="Pangilinan J.L."/>
            <person name="Park R."/>
            <person name="Pearson M."/>
            <person name="Quesneville H."/>
            <person name="Rouhier N."/>
            <person name="Sakthikumar S."/>
            <person name="Salamov A.A."/>
            <person name="Schmutz J."/>
            <person name="Selles B."/>
            <person name="Shapiro H."/>
            <person name="Tanguay P."/>
            <person name="Tuskan G.A."/>
            <person name="Henrissat B."/>
            <person name="Van de Peer Y."/>
            <person name="Rouze P."/>
            <person name="Ellis J.G."/>
            <person name="Dodds P.N."/>
            <person name="Schein J.E."/>
            <person name="Zhong S."/>
            <person name="Hamelin R.C."/>
            <person name="Grigoriev I.V."/>
            <person name="Szabo L.J."/>
            <person name="Martin F."/>
        </authorList>
    </citation>
    <scope>NUCLEOTIDE SEQUENCE [LARGE SCALE GENOMIC DNA]</scope>
    <source>
        <strain evidence="8">CRL 75-36-700-3 / race SCCL</strain>
    </source>
</reference>
<evidence type="ECO:0000256" key="2">
    <source>
        <dbReference type="ARBA" id="ARBA00023141"/>
    </source>
</evidence>
<dbReference type="Pfam" id="PF00800">
    <property type="entry name" value="PDT"/>
    <property type="match status" value="1"/>
</dbReference>
<dbReference type="GO" id="GO:0004664">
    <property type="term" value="F:prephenate dehydratase activity"/>
    <property type="evidence" value="ECO:0007669"/>
    <property type="project" value="InterPro"/>
</dbReference>
<evidence type="ECO:0000259" key="6">
    <source>
        <dbReference type="PROSITE" id="PS51171"/>
    </source>
</evidence>
<protein>
    <submittedName>
        <fullName evidence="7">Prephenate dehydratase</fullName>
    </submittedName>
</protein>
<keyword evidence="2" id="KW-0057">Aromatic amino acid biosynthesis</keyword>
<dbReference type="GeneID" id="10537735"/>
<dbReference type="HOGENOM" id="CLU_035008_5_0_1"/>
<accession>E3L6R6</accession>
<feature type="domain" description="Prephenate dehydratase" evidence="6">
    <location>
        <begin position="56"/>
        <end position="261"/>
    </location>
</feature>
<keyword evidence="8" id="KW-1185">Reference proteome</keyword>
<keyword evidence="3" id="KW-0584">Phenylalanine biosynthesis</keyword>
<dbReference type="PANTHER" id="PTHR21022">
    <property type="entry name" value="PREPHENATE DEHYDRATASE P PROTEIN"/>
    <property type="match status" value="1"/>
</dbReference>
<name>E3L6R6_PUCGT</name>
<dbReference type="InterPro" id="IPR001086">
    <property type="entry name" value="Preph_deHydtase"/>
</dbReference>
<dbReference type="eggNOG" id="KOG2797">
    <property type="taxonomic scope" value="Eukaryota"/>
</dbReference>
<dbReference type="PANTHER" id="PTHR21022:SF19">
    <property type="entry name" value="PREPHENATE DEHYDRATASE-RELATED"/>
    <property type="match status" value="1"/>
</dbReference>
<gene>
    <name evidence="7" type="ORF">PGTG_18456</name>
</gene>
<dbReference type="OrthoDB" id="983542at2759"/>
<dbReference type="CDD" id="cd13532">
    <property type="entry name" value="PBP2_PDT_like"/>
    <property type="match status" value="1"/>
</dbReference>
<dbReference type="STRING" id="418459.E3L6R6"/>
<keyword evidence="4" id="KW-0456">Lyase</keyword>
<reference key="1">
    <citation type="submission" date="2007-01" db="EMBL/GenBank/DDBJ databases">
        <title>The Genome Sequence of Puccinia graminis f. sp. tritici Strain CRL 75-36-700-3.</title>
        <authorList>
            <consortium name="The Broad Institute Genome Sequencing Platform"/>
            <person name="Birren B."/>
            <person name="Lander E."/>
            <person name="Galagan J."/>
            <person name="Nusbaum C."/>
            <person name="Devon K."/>
            <person name="Cuomo C."/>
            <person name="Jaffe D."/>
            <person name="Butler J."/>
            <person name="Alvarez P."/>
            <person name="Gnerre S."/>
            <person name="Grabherr M."/>
            <person name="Mauceli E."/>
            <person name="Brockman W."/>
            <person name="Young S."/>
            <person name="LaButti K."/>
            <person name="Sykes S."/>
            <person name="DeCaprio D."/>
            <person name="Crawford M."/>
            <person name="Koehrsen M."/>
            <person name="Engels R."/>
            <person name="Montgomery P."/>
            <person name="Pearson M."/>
            <person name="Howarth C."/>
            <person name="Larson L."/>
            <person name="White J."/>
            <person name="Zeng Q."/>
            <person name="Kodira C."/>
            <person name="Yandava C."/>
            <person name="Alvarado L."/>
            <person name="O'Leary S."/>
            <person name="Szabo L."/>
            <person name="Dean R."/>
            <person name="Schein J."/>
        </authorList>
    </citation>
    <scope>NUCLEOTIDE SEQUENCE</scope>
    <source>
        <strain>CRL 75-36-700-3</strain>
    </source>
</reference>
<dbReference type="KEGG" id="pgr:PGTG_18456"/>
<comment type="pathway">
    <text evidence="5">Amino-acid biosynthesis.</text>
</comment>
<evidence type="ECO:0000313" key="8">
    <source>
        <dbReference type="Proteomes" id="UP000008783"/>
    </source>
</evidence>
<dbReference type="Proteomes" id="UP000008783">
    <property type="component" value="Unassembled WGS sequence"/>
</dbReference>